<name>A0A8J2FWH3_9BACT</name>
<organism evidence="2 3">
    <name type="scientific">Candidatus Methylacidithermus pantelleriae</name>
    <dbReference type="NCBI Taxonomy" id="2744239"/>
    <lineage>
        <taxon>Bacteria</taxon>
        <taxon>Pseudomonadati</taxon>
        <taxon>Verrucomicrobiota</taxon>
        <taxon>Methylacidiphilae</taxon>
        <taxon>Methylacidiphilales</taxon>
        <taxon>Methylacidiphilaceae</taxon>
        <taxon>Candidatus Methylacidithermus</taxon>
    </lineage>
</organism>
<gene>
    <name evidence="2" type="primary">caiC</name>
    <name evidence="2" type="ORF">MPNT_30106</name>
</gene>
<dbReference type="AlphaFoldDB" id="A0A8J2FWH3"/>
<dbReference type="Gene3D" id="3.40.50.12780">
    <property type="entry name" value="N-terminal domain of ligase-like"/>
    <property type="match status" value="1"/>
</dbReference>
<dbReference type="InterPro" id="IPR000873">
    <property type="entry name" value="AMP-dep_synth/lig_dom"/>
</dbReference>
<keyword evidence="3" id="KW-1185">Reference proteome</keyword>
<reference evidence="2" key="1">
    <citation type="submission" date="2021-02" db="EMBL/GenBank/DDBJ databases">
        <authorList>
            <person name="Cremers G."/>
            <person name="Picone N."/>
        </authorList>
    </citation>
    <scope>NUCLEOTIDE SEQUENCE</scope>
    <source>
        <strain evidence="2">PQ17</strain>
    </source>
</reference>
<dbReference type="RefSeq" id="WP_174582093.1">
    <property type="nucleotide sequence ID" value="NZ_CAJNOB010000023.1"/>
</dbReference>
<evidence type="ECO:0000259" key="1">
    <source>
        <dbReference type="Pfam" id="PF00501"/>
    </source>
</evidence>
<dbReference type="SUPFAM" id="SSF56801">
    <property type="entry name" value="Acetyl-CoA synthetase-like"/>
    <property type="match status" value="1"/>
</dbReference>
<dbReference type="InterPro" id="IPR042099">
    <property type="entry name" value="ANL_N_sf"/>
</dbReference>
<proteinExistence type="predicted"/>
<dbReference type="InterPro" id="IPR020845">
    <property type="entry name" value="AMP-binding_CS"/>
</dbReference>
<keyword evidence="2" id="KW-0436">Ligase</keyword>
<accession>A0A8J2FWH3</accession>
<dbReference type="PROSITE" id="PS00455">
    <property type="entry name" value="AMP_BINDING"/>
    <property type="match status" value="1"/>
</dbReference>
<dbReference type="PANTHER" id="PTHR43767:SF1">
    <property type="entry name" value="NONRIBOSOMAL PEPTIDE SYNTHASE PES1 (EUROFUNG)-RELATED"/>
    <property type="match status" value="1"/>
</dbReference>
<dbReference type="Proteomes" id="UP000663859">
    <property type="component" value="Unassembled WGS sequence"/>
</dbReference>
<protein>
    <submittedName>
        <fullName evidence="2">Acyl-CoA synthetase (AMP-forming)/AMP-acid ligase II</fullName>
    </submittedName>
</protein>
<dbReference type="EMBL" id="CAJNOB010000023">
    <property type="protein sequence ID" value="CAF0699045.1"/>
    <property type="molecule type" value="Genomic_DNA"/>
</dbReference>
<dbReference type="InterPro" id="IPR050237">
    <property type="entry name" value="ATP-dep_AMP-bd_enzyme"/>
</dbReference>
<feature type="domain" description="AMP-dependent synthetase/ligase" evidence="1">
    <location>
        <begin position="200"/>
        <end position="571"/>
    </location>
</feature>
<comment type="caution">
    <text evidence="2">The sequence shown here is derived from an EMBL/GenBank/DDBJ whole genome shotgun (WGS) entry which is preliminary data.</text>
</comment>
<sequence>MKSLEWMGKEKIPPGAWIALVNDLPEDLLTLLHREVGSPLCVLPKKKDDQASVSQLANGWIVTPDPRARLSSPSSDLVSWLRMGRSLLVVLESPWTPGSLVGGIPPWIEELLGQVPVPLVPLWVDWFWAKIWERLLPSSLLPSSSSAVRIYAGSPIFPEPSPAQTMDTLRKELYDLSERALSSRPELESNVVLAVLSAAKRNPNEEVFWDSVALRGIGRKKLWIVALSLASWLRAVVREERVGIVLPPGIGSAIANLACLLAGKSALNCNFTAGPRFNRFALEQAQVKVVVTAETLRKRYPDFPWPERTFDLKDVLRRQNWFRMGVWAIAHRCLPLRALVEVLGIPREGGNREALLLYTTGTSGDPKGVILSHRNLLANLAQIEALLGDLRLKKMMASLPVFHSFGATVTLWWPLAGGPRAVSHPSPWEANRIAELIHQHQIDVLFTTPTFLRGFLRGVPPQQLVPLQIVITGAERLPSELATEFWERFHVPVCQGYGMTEASPVVSAAFVDFRHPLHCTRQTRTYREGSVGRLVPGLSLRIRHPETKEELPLDRPGLLYLKGPNLTSGYLGDPERTQQAFEEGWYCTGDIGRLDPEGFLFIEDRANRFSKIGGEMVPHATVEEGLQKLLSHSHEQNDLVIIGVPDLTRGERLIALTTKQFSLPDIRTGWRQLGLPLLWLPKEVHQVEEIPRTPLGKPDLKACQKLAIQLSRKSRAKEEEAG</sequence>
<evidence type="ECO:0000313" key="2">
    <source>
        <dbReference type="EMBL" id="CAF0699045.1"/>
    </source>
</evidence>
<dbReference type="GO" id="GO:0016878">
    <property type="term" value="F:acid-thiol ligase activity"/>
    <property type="evidence" value="ECO:0007669"/>
    <property type="project" value="UniProtKB-ARBA"/>
</dbReference>
<evidence type="ECO:0000313" key="3">
    <source>
        <dbReference type="Proteomes" id="UP000663859"/>
    </source>
</evidence>
<dbReference type="PANTHER" id="PTHR43767">
    <property type="entry name" value="LONG-CHAIN-FATTY-ACID--COA LIGASE"/>
    <property type="match status" value="1"/>
</dbReference>
<dbReference type="Gene3D" id="3.30.300.30">
    <property type="match status" value="1"/>
</dbReference>
<dbReference type="Pfam" id="PF00501">
    <property type="entry name" value="AMP-binding"/>
    <property type="match status" value="1"/>
</dbReference>
<dbReference type="InterPro" id="IPR045851">
    <property type="entry name" value="AMP-bd_C_sf"/>
</dbReference>